<protein>
    <submittedName>
        <fullName evidence="1">Uncharacterized protein</fullName>
    </submittedName>
</protein>
<dbReference type="Proteomes" id="UP001519332">
    <property type="component" value="Unassembled WGS sequence"/>
</dbReference>
<comment type="caution">
    <text evidence="1">The sequence shown here is derived from an EMBL/GenBank/DDBJ whole genome shotgun (WGS) entry which is preliminary data.</text>
</comment>
<evidence type="ECO:0000313" key="1">
    <source>
        <dbReference type="EMBL" id="MBP2329253.1"/>
    </source>
</evidence>
<keyword evidence="2" id="KW-1185">Reference proteome</keyword>
<sequence>MTLLLDGLCKPTERYSMGTVEPNADRFLDINQLPLVAMN</sequence>
<gene>
    <name evidence="1" type="ORF">JOF56_009638</name>
</gene>
<organism evidence="1 2">
    <name type="scientific">Kibdelosporangium banguiense</name>
    <dbReference type="NCBI Taxonomy" id="1365924"/>
    <lineage>
        <taxon>Bacteria</taxon>
        <taxon>Bacillati</taxon>
        <taxon>Actinomycetota</taxon>
        <taxon>Actinomycetes</taxon>
        <taxon>Pseudonocardiales</taxon>
        <taxon>Pseudonocardiaceae</taxon>
        <taxon>Kibdelosporangium</taxon>
    </lineage>
</organism>
<name>A0ABS4TXX3_9PSEU</name>
<evidence type="ECO:0000313" key="2">
    <source>
        <dbReference type="Proteomes" id="UP001519332"/>
    </source>
</evidence>
<dbReference type="EMBL" id="JAGINW010000001">
    <property type="protein sequence ID" value="MBP2329253.1"/>
    <property type="molecule type" value="Genomic_DNA"/>
</dbReference>
<reference evidence="1 2" key="1">
    <citation type="submission" date="2021-03" db="EMBL/GenBank/DDBJ databases">
        <title>Sequencing the genomes of 1000 actinobacteria strains.</title>
        <authorList>
            <person name="Klenk H.-P."/>
        </authorList>
    </citation>
    <scope>NUCLEOTIDE SEQUENCE [LARGE SCALE GENOMIC DNA]</scope>
    <source>
        <strain evidence="1 2">DSM 46670</strain>
    </source>
</reference>
<proteinExistence type="predicted"/>
<accession>A0ABS4TXX3</accession>